<proteinExistence type="predicted"/>
<dbReference type="RefSeq" id="WP_353541673.1">
    <property type="nucleotide sequence ID" value="NZ_BAABRN010000012.1"/>
</dbReference>
<name>A0ABP9V8X1_9DEIO</name>
<dbReference type="EMBL" id="BAABRN010000012">
    <property type="protein sequence ID" value="GAA5501707.1"/>
    <property type="molecule type" value="Genomic_DNA"/>
</dbReference>
<keyword evidence="1" id="KW-0732">Signal</keyword>
<evidence type="ECO:0000313" key="2">
    <source>
        <dbReference type="EMBL" id="GAA5501707.1"/>
    </source>
</evidence>
<sequence>MQRQTLLCLALLGWGSALSPVAPISPVLMLTPSSDSAMLLGGVQDHQWRGAKALAPKRLGDKTYRALNLAGFSRRVVLGAAPKPDEPCPDTTFLPVKSGGEPKEFEVLTTAQYNLQPRPVVPLPNSSPVYREIVRSELQRRGLSQGNINITRLLKADLDGNGTTEIIIEANWFKDLSGGLFPPPVGNPNEYSLLLLRSVQAGKAMTTVLGEHLAPKTPWNPDSSVPMPMANLYKVAGLADLNGDGRMEIVRYDAYYEGAGFSVLEWTPAGGAKVRLDAGCGV</sequence>
<accession>A0ABP9V8X1</accession>
<evidence type="ECO:0008006" key="4">
    <source>
        <dbReference type="Google" id="ProtNLM"/>
    </source>
</evidence>
<dbReference type="InterPro" id="IPR028994">
    <property type="entry name" value="Integrin_alpha_N"/>
</dbReference>
<keyword evidence="3" id="KW-1185">Reference proteome</keyword>
<dbReference type="Proteomes" id="UP001458946">
    <property type="component" value="Unassembled WGS sequence"/>
</dbReference>
<organism evidence="2 3">
    <name type="scientific">Deinococcus xinjiangensis</name>
    <dbReference type="NCBI Taxonomy" id="457454"/>
    <lineage>
        <taxon>Bacteria</taxon>
        <taxon>Thermotogati</taxon>
        <taxon>Deinococcota</taxon>
        <taxon>Deinococci</taxon>
        <taxon>Deinococcales</taxon>
        <taxon>Deinococcaceae</taxon>
        <taxon>Deinococcus</taxon>
    </lineage>
</organism>
<evidence type="ECO:0000313" key="3">
    <source>
        <dbReference type="Proteomes" id="UP001458946"/>
    </source>
</evidence>
<comment type="caution">
    <text evidence="2">The sequence shown here is derived from an EMBL/GenBank/DDBJ whole genome shotgun (WGS) entry which is preliminary data.</text>
</comment>
<protein>
    <recommendedName>
        <fullName evidence="4">VCBS repeat-containing protein</fullName>
    </recommendedName>
</protein>
<feature type="signal peptide" evidence="1">
    <location>
        <begin position="1"/>
        <end position="19"/>
    </location>
</feature>
<reference evidence="2 3" key="1">
    <citation type="submission" date="2024-02" db="EMBL/GenBank/DDBJ databases">
        <title>Deinococcus xinjiangensis NBRC 107630.</title>
        <authorList>
            <person name="Ichikawa N."/>
            <person name="Katano-Makiyama Y."/>
            <person name="Hidaka K."/>
        </authorList>
    </citation>
    <scope>NUCLEOTIDE SEQUENCE [LARGE SCALE GENOMIC DNA]</scope>
    <source>
        <strain evidence="2 3">NBRC 107630</strain>
    </source>
</reference>
<feature type="chain" id="PRO_5047439218" description="VCBS repeat-containing protein" evidence="1">
    <location>
        <begin position="20"/>
        <end position="282"/>
    </location>
</feature>
<dbReference type="SUPFAM" id="SSF69318">
    <property type="entry name" value="Integrin alpha N-terminal domain"/>
    <property type="match status" value="1"/>
</dbReference>
<gene>
    <name evidence="2" type="ORF">Dxin01_01446</name>
</gene>
<evidence type="ECO:0000256" key="1">
    <source>
        <dbReference type="SAM" id="SignalP"/>
    </source>
</evidence>